<sequence length="375" mass="43253">MMVPTLGTKQGRRLLLSACFMIVAANIVPNIMSNIQAILQVIKCICKKSSESLLFSTHLLGNASWDFSHYLKGVIDYMPNQIAKPRDGHMQFETHNNSFLLNRKMIDASQGIKDDFSHVEMLAKKVTLLSNRVIAGFFLFYLIFKSAWYLKSYLTDLQFDNIYITKKLEDLAQKNEATHLLVCSPNKLIKSTGLKLTREELMTCLRNMILLTLMLILTLVIIATDYIAFHLAQAIVTEVSGLPVVPIKFQIKYDVKLTWLKFWGKIFNDAFPTGQFISPFESSYHQNLTFISANCFMKWPCPPNVSVIFAVGLLYCIIYAMIFLETYSHRLCRKISASFFESREDHRIHFLYQKLVKKHKRKEKRQAQQKPTGFC</sequence>
<dbReference type="EMBL" id="CM037618">
    <property type="protein sequence ID" value="KAH8000667.1"/>
    <property type="molecule type" value="Genomic_DNA"/>
</dbReference>
<keyword evidence="2" id="KW-1185">Reference proteome</keyword>
<organism evidence="1 2">
    <name type="scientific">Sphaerodactylus townsendi</name>
    <dbReference type="NCBI Taxonomy" id="933632"/>
    <lineage>
        <taxon>Eukaryota</taxon>
        <taxon>Metazoa</taxon>
        <taxon>Chordata</taxon>
        <taxon>Craniata</taxon>
        <taxon>Vertebrata</taxon>
        <taxon>Euteleostomi</taxon>
        <taxon>Lepidosauria</taxon>
        <taxon>Squamata</taxon>
        <taxon>Bifurcata</taxon>
        <taxon>Gekkota</taxon>
        <taxon>Sphaerodactylidae</taxon>
        <taxon>Sphaerodactylus</taxon>
    </lineage>
</organism>
<evidence type="ECO:0000313" key="1">
    <source>
        <dbReference type="EMBL" id="KAH8000667.1"/>
    </source>
</evidence>
<accession>A0ACB8F6D9</accession>
<reference evidence="1" key="1">
    <citation type="submission" date="2021-08" db="EMBL/GenBank/DDBJ databases">
        <title>The first chromosome-level gecko genome reveals the dynamic sex chromosomes of Neotropical dwarf geckos (Sphaerodactylidae: Sphaerodactylus).</title>
        <authorList>
            <person name="Pinto B.J."/>
            <person name="Keating S.E."/>
            <person name="Gamble T."/>
        </authorList>
    </citation>
    <scope>NUCLEOTIDE SEQUENCE</scope>
    <source>
        <strain evidence="1">TG3544</strain>
    </source>
</reference>
<protein>
    <submittedName>
        <fullName evidence="1">Uncharacterized protein</fullName>
    </submittedName>
</protein>
<gene>
    <name evidence="1" type="ORF">K3G42_027422</name>
</gene>
<comment type="caution">
    <text evidence="1">The sequence shown here is derived from an EMBL/GenBank/DDBJ whole genome shotgun (WGS) entry which is preliminary data.</text>
</comment>
<dbReference type="Proteomes" id="UP000827872">
    <property type="component" value="Linkage Group LG05"/>
</dbReference>
<name>A0ACB8F6D9_9SAUR</name>
<evidence type="ECO:0000313" key="2">
    <source>
        <dbReference type="Proteomes" id="UP000827872"/>
    </source>
</evidence>
<proteinExistence type="predicted"/>